<evidence type="ECO:0000256" key="2">
    <source>
        <dbReference type="SAM" id="SignalP"/>
    </source>
</evidence>
<dbReference type="STRING" id="51670.SAMN04488557_2812"/>
<dbReference type="PROSITE" id="PS51352">
    <property type="entry name" value="THIOREDOXIN_2"/>
    <property type="match status" value="1"/>
</dbReference>
<gene>
    <name evidence="4" type="ORF">SAMN04488557_2812</name>
</gene>
<protein>
    <submittedName>
        <fullName evidence="4">Thioredoxin-like</fullName>
    </submittedName>
</protein>
<reference evidence="5" key="1">
    <citation type="submission" date="2016-10" db="EMBL/GenBank/DDBJ databases">
        <authorList>
            <person name="Varghese N."/>
            <person name="Submissions S."/>
        </authorList>
    </citation>
    <scope>NUCLEOTIDE SEQUENCE [LARGE SCALE GENOMIC DNA]</scope>
    <source>
        <strain evidence="5">DSM 1565</strain>
    </source>
</reference>
<dbReference type="RefSeq" id="WP_092868374.1">
    <property type="nucleotide sequence ID" value="NZ_FPCH01000003.1"/>
</dbReference>
<dbReference type="Proteomes" id="UP000199423">
    <property type="component" value="Unassembled WGS sequence"/>
</dbReference>
<dbReference type="InterPro" id="IPR036249">
    <property type="entry name" value="Thioredoxin-like_sf"/>
</dbReference>
<dbReference type="InterPro" id="IPR013766">
    <property type="entry name" value="Thioredoxin_domain"/>
</dbReference>
<name>A0A1I7NQH0_9HYPH</name>
<dbReference type="InterPro" id="IPR051099">
    <property type="entry name" value="AGR/TXD"/>
</dbReference>
<sequence length="170" mass="18988">MIRSLVCVALLLAALPFAALARTADHARDWNGAEINWRDARSGIYEASKTRRPVLLVFHATWCSVCKQFRQIFKDPRIVEASRDFVMILADADKEKELNSEFATDGSYVPRTLFIDPDGNVSDKLVGSDREYPHSLNVEKPDELLGLMKKARSVFDMAPAAAPPANKEPI</sequence>
<dbReference type="SUPFAM" id="SSF52833">
    <property type="entry name" value="Thioredoxin-like"/>
    <property type="match status" value="1"/>
</dbReference>
<dbReference type="EMBL" id="FPCH01000003">
    <property type="protein sequence ID" value="SFV36828.1"/>
    <property type="molecule type" value="Genomic_DNA"/>
</dbReference>
<keyword evidence="5" id="KW-1185">Reference proteome</keyword>
<dbReference type="PANTHER" id="PTHR15337:SF11">
    <property type="entry name" value="THIOREDOXIN DOMAIN-CONTAINING PROTEIN"/>
    <property type="match status" value="1"/>
</dbReference>
<evidence type="ECO:0000259" key="3">
    <source>
        <dbReference type="PROSITE" id="PS51352"/>
    </source>
</evidence>
<dbReference type="OrthoDB" id="9811036at2"/>
<dbReference type="AlphaFoldDB" id="A0A1I7NQH0"/>
<organism evidence="4 5">
    <name type="scientific">Hyphomicrobium facile</name>
    <dbReference type="NCBI Taxonomy" id="51670"/>
    <lineage>
        <taxon>Bacteria</taxon>
        <taxon>Pseudomonadati</taxon>
        <taxon>Pseudomonadota</taxon>
        <taxon>Alphaproteobacteria</taxon>
        <taxon>Hyphomicrobiales</taxon>
        <taxon>Hyphomicrobiaceae</taxon>
        <taxon>Hyphomicrobium</taxon>
    </lineage>
</organism>
<keyword evidence="1 2" id="KW-0732">Signal</keyword>
<feature type="signal peptide" evidence="2">
    <location>
        <begin position="1"/>
        <end position="21"/>
    </location>
</feature>
<dbReference type="Pfam" id="PF13899">
    <property type="entry name" value="Thioredoxin_7"/>
    <property type="match status" value="1"/>
</dbReference>
<proteinExistence type="predicted"/>
<dbReference type="Gene3D" id="3.40.30.10">
    <property type="entry name" value="Glutaredoxin"/>
    <property type="match status" value="1"/>
</dbReference>
<feature type="chain" id="PRO_5011671374" evidence="2">
    <location>
        <begin position="22"/>
        <end position="170"/>
    </location>
</feature>
<dbReference type="PANTHER" id="PTHR15337">
    <property type="entry name" value="ANTERIOR GRADIENT PROTEIN-RELATED"/>
    <property type="match status" value="1"/>
</dbReference>
<accession>A0A1I7NQH0</accession>
<evidence type="ECO:0000313" key="4">
    <source>
        <dbReference type="EMBL" id="SFV36828.1"/>
    </source>
</evidence>
<evidence type="ECO:0000313" key="5">
    <source>
        <dbReference type="Proteomes" id="UP000199423"/>
    </source>
</evidence>
<feature type="domain" description="Thioredoxin" evidence="3">
    <location>
        <begin position="8"/>
        <end position="153"/>
    </location>
</feature>
<evidence type="ECO:0000256" key="1">
    <source>
        <dbReference type="ARBA" id="ARBA00022729"/>
    </source>
</evidence>